<dbReference type="PANTHER" id="PTHR37550">
    <property type="entry name" value="ANTITOXIN VAPB1"/>
    <property type="match status" value="1"/>
</dbReference>
<organism evidence="3 4">
    <name type="scientific">Inquilinus limosus</name>
    <dbReference type="NCBI Taxonomy" id="171674"/>
    <lineage>
        <taxon>Bacteria</taxon>
        <taxon>Pseudomonadati</taxon>
        <taxon>Pseudomonadota</taxon>
        <taxon>Alphaproteobacteria</taxon>
        <taxon>Rhodospirillales</taxon>
        <taxon>Rhodospirillaceae</taxon>
        <taxon>Inquilinus</taxon>
    </lineage>
</organism>
<sequence>MSKSGTARLFQHGRSQAVRLPKEFRLPGEAVRVTRVGNGVLLEPIETDITAWFASLDHFVEEPFMPEGREQPDMPIKKIDLE</sequence>
<name>A0A211ZPF5_9PROT</name>
<protein>
    <submittedName>
        <fullName evidence="3">AbrB/MazE/SpoVT family DNA-binding domain-containing protein</fullName>
    </submittedName>
</protein>
<reference evidence="4" key="1">
    <citation type="submission" date="2017-05" db="EMBL/GenBank/DDBJ databases">
        <authorList>
            <person name="Macchi M."/>
            <person name="Festa S."/>
            <person name="Coppotelli B.M."/>
            <person name="Morelli I.S."/>
        </authorList>
    </citation>
    <scope>NUCLEOTIDE SEQUENCE [LARGE SCALE GENOMIC DNA]</scope>
    <source>
        <strain evidence="4">I</strain>
    </source>
</reference>
<dbReference type="InterPro" id="IPR051734">
    <property type="entry name" value="VapB_TA_antitoxins"/>
</dbReference>
<feature type="domain" description="SpoVT-AbrB" evidence="2">
    <location>
        <begin position="10"/>
        <end position="50"/>
    </location>
</feature>
<dbReference type="RefSeq" id="WP_088151155.1">
    <property type="nucleotide sequence ID" value="NZ_NHON01000016.1"/>
</dbReference>
<dbReference type="InterPro" id="IPR007159">
    <property type="entry name" value="SpoVT-AbrB_dom"/>
</dbReference>
<dbReference type="InterPro" id="IPR037914">
    <property type="entry name" value="SpoVT-AbrB_sf"/>
</dbReference>
<keyword evidence="3" id="KW-0238">DNA-binding</keyword>
<dbReference type="SMART" id="SM00966">
    <property type="entry name" value="SpoVT_AbrB"/>
    <property type="match status" value="1"/>
</dbReference>
<dbReference type="SUPFAM" id="SSF89447">
    <property type="entry name" value="AbrB/MazE/MraZ-like"/>
    <property type="match status" value="1"/>
</dbReference>
<keyword evidence="4" id="KW-1185">Reference proteome</keyword>
<dbReference type="OrthoDB" id="7173678at2"/>
<proteinExistence type="inferred from homology"/>
<dbReference type="NCBIfam" id="NF040493">
    <property type="entry name" value="TA_anti_VapB"/>
    <property type="match status" value="1"/>
</dbReference>
<accession>A0A211ZPF5</accession>
<dbReference type="Pfam" id="PF04014">
    <property type="entry name" value="MazE_antitoxin"/>
    <property type="match status" value="1"/>
</dbReference>
<evidence type="ECO:0000256" key="1">
    <source>
        <dbReference type="ARBA" id="ARBA00007924"/>
    </source>
</evidence>
<gene>
    <name evidence="3" type="ORF">BWR60_11500</name>
</gene>
<comment type="similarity">
    <text evidence="1">Belongs to the VapB family.</text>
</comment>
<dbReference type="GO" id="GO:0003677">
    <property type="term" value="F:DNA binding"/>
    <property type="evidence" value="ECO:0007669"/>
    <property type="project" value="UniProtKB-KW"/>
</dbReference>
<dbReference type="PANTHER" id="PTHR37550:SF3">
    <property type="entry name" value="ANTITOXIN VAPB1"/>
    <property type="match status" value="1"/>
</dbReference>
<dbReference type="AlphaFoldDB" id="A0A211ZPF5"/>
<evidence type="ECO:0000313" key="4">
    <source>
        <dbReference type="Proteomes" id="UP000196655"/>
    </source>
</evidence>
<evidence type="ECO:0000259" key="2">
    <source>
        <dbReference type="SMART" id="SM00966"/>
    </source>
</evidence>
<comment type="caution">
    <text evidence="3">The sequence shown here is derived from an EMBL/GenBank/DDBJ whole genome shotgun (WGS) entry which is preliminary data.</text>
</comment>
<evidence type="ECO:0000313" key="3">
    <source>
        <dbReference type="EMBL" id="OWJ67151.1"/>
    </source>
</evidence>
<dbReference type="EMBL" id="NHON01000016">
    <property type="protein sequence ID" value="OWJ67151.1"/>
    <property type="molecule type" value="Genomic_DNA"/>
</dbReference>
<dbReference type="InterPro" id="IPR047976">
    <property type="entry name" value="Anti_VapB2-like"/>
</dbReference>
<dbReference type="Proteomes" id="UP000196655">
    <property type="component" value="Unassembled WGS sequence"/>
</dbReference>
<dbReference type="Gene3D" id="2.10.260.10">
    <property type="match status" value="1"/>
</dbReference>